<feature type="region of interest" description="Disordered" evidence="8">
    <location>
        <begin position="252"/>
        <end position="309"/>
    </location>
</feature>
<feature type="transmembrane region" description="Helical" evidence="9">
    <location>
        <begin position="26"/>
        <end position="47"/>
    </location>
</feature>
<feature type="transmembrane region" description="Helical" evidence="9">
    <location>
        <begin position="318"/>
        <end position="336"/>
    </location>
</feature>
<dbReference type="OrthoDB" id="9874829at2759"/>
<evidence type="ECO:0000256" key="7">
    <source>
        <dbReference type="ARBA" id="ARBA00023224"/>
    </source>
</evidence>
<evidence type="ECO:0000256" key="9">
    <source>
        <dbReference type="SAM" id="Phobius"/>
    </source>
</evidence>
<feature type="compositionally biased region" description="Polar residues" evidence="8">
    <location>
        <begin position="299"/>
        <end position="309"/>
    </location>
</feature>
<dbReference type="Pfam" id="PF00001">
    <property type="entry name" value="7tm_1"/>
    <property type="match status" value="1"/>
</dbReference>
<evidence type="ECO:0000256" key="4">
    <source>
        <dbReference type="ARBA" id="ARBA00023040"/>
    </source>
</evidence>
<dbReference type="PRINTS" id="PR00237">
    <property type="entry name" value="GPCRRHODOPSN"/>
</dbReference>
<organism evidence="11 12">
    <name type="scientific">Stylophora pistillata</name>
    <name type="common">Smooth cauliflower coral</name>
    <dbReference type="NCBI Taxonomy" id="50429"/>
    <lineage>
        <taxon>Eukaryota</taxon>
        <taxon>Metazoa</taxon>
        <taxon>Cnidaria</taxon>
        <taxon>Anthozoa</taxon>
        <taxon>Hexacorallia</taxon>
        <taxon>Scleractinia</taxon>
        <taxon>Astrocoeniina</taxon>
        <taxon>Pocilloporidae</taxon>
        <taxon>Stylophora</taxon>
    </lineage>
</organism>
<accession>A0A2B4RS00</accession>
<evidence type="ECO:0000256" key="3">
    <source>
        <dbReference type="ARBA" id="ARBA00022989"/>
    </source>
</evidence>
<dbReference type="PROSITE" id="PS50262">
    <property type="entry name" value="G_PROTEIN_RECEP_F1_2"/>
    <property type="match status" value="1"/>
</dbReference>
<dbReference type="Gene3D" id="1.20.1070.10">
    <property type="entry name" value="Rhodopsin 7-helix transmembrane proteins"/>
    <property type="match status" value="1"/>
</dbReference>
<reference evidence="12" key="1">
    <citation type="journal article" date="2017" name="bioRxiv">
        <title>Comparative analysis of the genomes of Stylophora pistillata and Acropora digitifera provides evidence for extensive differences between species of corals.</title>
        <authorList>
            <person name="Voolstra C.R."/>
            <person name="Li Y."/>
            <person name="Liew Y.J."/>
            <person name="Baumgarten S."/>
            <person name="Zoccola D."/>
            <person name="Flot J.-F."/>
            <person name="Tambutte S."/>
            <person name="Allemand D."/>
            <person name="Aranda M."/>
        </authorList>
    </citation>
    <scope>NUCLEOTIDE SEQUENCE [LARGE SCALE GENOMIC DNA]</scope>
</reference>
<dbReference type="InterPro" id="IPR017452">
    <property type="entry name" value="GPCR_Rhodpsn_7TM"/>
</dbReference>
<feature type="compositionally biased region" description="Polar residues" evidence="8">
    <location>
        <begin position="255"/>
        <end position="266"/>
    </location>
</feature>
<evidence type="ECO:0000256" key="5">
    <source>
        <dbReference type="ARBA" id="ARBA00023136"/>
    </source>
</evidence>
<feature type="compositionally biased region" description="Polar residues" evidence="8">
    <location>
        <begin position="275"/>
        <end position="287"/>
    </location>
</feature>
<dbReference type="PANTHER" id="PTHR45695:SF9">
    <property type="entry name" value="LEUCOKININ RECEPTOR"/>
    <property type="match status" value="1"/>
</dbReference>
<proteinExistence type="predicted"/>
<sequence length="406" mass="45213">MSSCVPNNGTSGTSYSFVPEPEALRIVRTVVLSLLVVFSLIGNSVVCRAAWRQREAKPFAYYLVSNLAFAEILGSVCVAFRVHADEPPWSWKLGPVMCKIVDPLQVASLLVVTTTLATLAVYRCLVLIKPLITKPTSRQIRCLIIVTWVGSIVISIPSSVFRVVNVYRINCVDYHICEEIFPAGYYHYQNTYSIFIFVINFALPLLIMAVSYALVSKKIREHIFVITRLRDAQSKAMSSACSSTCVGDTDGAGTSDKTGAGENQENIEIADMPTNRKTNTGSPSRNVGKNRENDKPLMPSSNQSPRNNKASIDLENDLLKMVFVIVLVFIVCYIPYQIQFLLFELEVESFTQWTHRYAFTRVSPFLDPGSVRRGGKMRDTGNGVENTVHAARALTKLKPFTVTDKE</sequence>
<evidence type="ECO:0000256" key="8">
    <source>
        <dbReference type="SAM" id="MobiDB-lite"/>
    </source>
</evidence>
<dbReference type="InterPro" id="IPR000276">
    <property type="entry name" value="GPCR_Rhodpsn"/>
</dbReference>
<comment type="caution">
    <text evidence="11">The sequence shown here is derived from an EMBL/GenBank/DDBJ whole genome shotgun (WGS) entry which is preliminary data.</text>
</comment>
<keyword evidence="4" id="KW-0297">G-protein coupled receptor</keyword>
<keyword evidence="12" id="KW-1185">Reference proteome</keyword>
<keyword evidence="7" id="KW-0807">Transducer</keyword>
<feature type="transmembrane region" description="Helical" evidence="9">
    <location>
        <begin position="59"/>
        <end position="84"/>
    </location>
</feature>
<dbReference type="AlphaFoldDB" id="A0A2B4RS00"/>
<keyword evidence="6 11" id="KW-0675">Receptor</keyword>
<feature type="transmembrane region" description="Helical" evidence="9">
    <location>
        <begin position="104"/>
        <end position="128"/>
    </location>
</feature>
<keyword evidence="5 9" id="KW-0472">Membrane</keyword>
<dbReference type="GO" id="GO:0005886">
    <property type="term" value="C:plasma membrane"/>
    <property type="evidence" value="ECO:0007669"/>
    <property type="project" value="TreeGrafter"/>
</dbReference>
<dbReference type="Proteomes" id="UP000225706">
    <property type="component" value="Unassembled WGS sequence"/>
</dbReference>
<keyword evidence="2 9" id="KW-0812">Transmembrane</keyword>
<keyword evidence="3 9" id="KW-1133">Transmembrane helix</keyword>
<evidence type="ECO:0000313" key="11">
    <source>
        <dbReference type="EMBL" id="PFX19012.1"/>
    </source>
</evidence>
<dbReference type="CDD" id="cd00637">
    <property type="entry name" value="7tm_classA_rhodopsin-like"/>
    <property type="match status" value="1"/>
</dbReference>
<evidence type="ECO:0000259" key="10">
    <source>
        <dbReference type="PROSITE" id="PS50262"/>
    </source>
</evidence>
<protein>
    <submittedName>
        <fullName evidence="11">Prokineticin receptor 2</fullName>
    </submittedName>
</protein>
<dbReference type="SUPFAM" id="SSF81321">
    <property type="entry name" value="Family A G protein-coupled receptor-like"/>
    <property type="match status" value="1"/>
</dbReference>
<dbReference type="EMBL" id="LSMT01000381">
    <property type="protein sequence ID" value="PFX19012.1"/>
    <property type="molecule type" value="Genomic_DNA"/>
</dbReference>
<comment type="subcellular location">
    <subcellularLocation>
        <location evidence="1">Membrane</location>
        <topology evidence="1">Multi-pass membrane protein</topology>
    </subcellularLocation>
</comment>
<feature type="transmembrane region" description="Helical" evidence="9">
    <location>
        <begin position="192"/>
        <end position="215"/>
    </location>
</feature>
<gene>
    <name evidence="11" type="primary">PROKR2</name>
    <name evidence="11" type="ORF">AWC38_SpisGene16604</name>
</gene>
<feature type="transmembrane region" description="Helical" evidence="9">
    <location>
        <begin position="140"/>
        <end position="160"/>
    </location>
</feature>
<feature type="domain" description="G-protein coupled receptors family 1 profile" evidence="10">
    <location>
        <begin position="42"/>
        <end position="342"/>
    </location>
</feature>
<evidence type="ECO:0000256" key="6">
    <source>
        <dbReference type="ARBA" id="ARBA00023170"/>
    </source>
</evidence>
<dbReference type="STRING" id="50429.A0A2B4RS00"/>
<name>A0A2B4RS00_STYPI</name>
<evidence type="ECO:0000256" key="1">
    <source>
        <dbReference type="ARBA" id="ARBA00004141"/>
    </source>
</evidence>
<dbReference type="PANTHER" id="PTHR45695">
    <property type="entry name" value="LEUCOKININ RECEPTOR-RELATED"/>
    <property type="match status" value="1"/>
</dbReference>
<evidence type="ECO:0000256" key="2">
    <source>
        <dbReference type="ARBA" id="ARBA00022692"/>
    </source>
</evidence>
<evidence type="ECO:0000313" key="12">
    <source>
        <dbReference type="Proteomes" id="UP000225706"/>
    </source>
</evidence>
<dbReference type="GO" id="GO:0004930">
    <property type="term" value="F:G protein-coupled receptor activity"/>
    <property type="evidence" value="ECO:0007669"/>
    <property type="project" value="UniProtKB-KW"/>
</dbReference>